<dbReference type="Proteomes" id="UP000694523">
    <property type="component" value="Unplaced"/>
</dbReference>
<feature type="domain" description="Tyrosine specific protein phosphatases" evidence="6">
    <location>
        <begin position="74"/>
        <end position="133"/>
    </location>
</feature>
<accession>A0A8C6SB32</accession>
<name>A0A8C6SB32_9GOBI</name>
<dbReference type="GO" id="GO:0005737">
    <property type="term" value="C:cytoplasm"/>
    <property type="evidence" value="ECO:0007669"/>
    <property type="project" value="TreeGrafter"/>
</dbReference>
<evidence type="ECO:0000256" key="5">
    <source>
        <dbReference type="SAM" id="SignalP"/>
    </source>
</evidence>
<keyword evidence="3" id="KW-0378">Hydrolase</keyword>
<sequence length="208" mass="23851">MCAVSLSFLLRWSRAAISEHLDNFLGNYAVCYLDLDIYSEGLSPRCCLYSTNVPGEVDISDVPDALGDGPALKQRCFEDINECIDASTEKKKRVLVHCRDGFSLAPTCIIQYLMVKQNMRLISAYELLRAKYPVNIREFCSVHTDLVLMTSRFNSCWTECKWDATKIASTVPIYVKRKNTFFFYLAVLPIKCSFWSSWHQLFLVLSHT</sequence>
<reference evidence="7" key="1">
    <citation type="submission" date="2025-08" db="UniProtKB">
        <authorList>
            <consortium name="Ensembl"/>
        </authorList>
    </citation>
    <scope>IDENTIFICATION</scope>
</reference>
<dbReference type="PANTHER" id="PTHR10159">
    <property type="entry name" value="DUAL SPECIFICITY PROTEIN PHOSPHATASE"/>
    <property type="match status" value="1"/>
</dbReference>
<dbReference type="InterPro" id="IPR029021">
    <property type="entry name" value="Prot-tyrosine_phosphatase-like"/>
</dbReference>
<protein>
    <recommendedName>
        <fullName evidence="2">protein-tyrosine-phosphatase</fullName>
        <ecNumber evidence="2">3.1.3.48</ecNumber>
    </recommendedName>
</protein>
<evidence type="ECO:0000313" key="8">
    <source>
        <dbReference type="Proteomes" id="UP000694523"/>
    </source>
</evidence>
<dbReference type="InterPro" id="IPR000387">
    <property type="entry name" value="Tyr_Pase_dom"/>
</dbReference>
<dbReference type="PROSITE" id="PS50056">
    <property type="entry name" value="TYR_PHOSPHATASE_2"/>
    <property type="match status" value="1"/>
</dbReference>
<evidence type="ECO:0000256" key="3">
    <source>
        <dbReference type="ARBA" id="ARBA00022801"/>
    </source>
</evidence>
<dbReference type="SUPFAM" id="SSF52799">
    <property type="entry name" value="(Phosphotyrosine protein) phosphatases II"/>
    <property type="match status" value="1"/>
</dbReference>
<keyword evidence="4" id="KW-0904">Protein phosphatase</keyword>
<dbReference type="GO" id="GO:0043409">
    <property type="term" value="P:negative regulation of MAPK cascade"/>
    <property type="evidence" value="ECO:0007669"/>
    <property type="project" value="TreeGrafter"/>
</dbReference>
<dbReference type="GO" id="GO:0033550">
    <property type="term" value="F:MAP kinase tyrosine phosphatase activity"/>
    <property type="evidence" value="ECO:0007669"/>
    <property type="project" value="TreeGrafter"/>
</dbReference>
<reference evidence="7" key="2">
    <citation type="submission" date="2025-09" db="UniProtKB">
        <authorList>
            <consortium name="Ensembl"/>
        </authorList>
    </citation>
    <scope>IDENTIFICATION</scope>
</reference>
<evidence type="ECO:0000256" key="1">
    <source>
        <dbReference type="ARBA" id="ARBA00008601"/>
    </source>
</evidence>
<evidence type="ECO:0000259" key="6">
    <source>
        <dbReference type="PROSITE" id="PS50056"/>
    </source>
</evidence>
<keyword evidence="8" id="KW-1185">Reference proteome</keyword>
<feature type="chain" id="PRO_5034718040" description="protein-tyrosine-phosphatase" evidence="5">
    <location>
        <begin position="19"/>
        <end position="208"/>
    </location>
</feature>
<evidence type="ECO:0000256" key="4">
    <source>
        <dbReference type="ARBA" id="ARBA00022912"/>
    </source>
</evidence>
<dbReference type="GO" id="GO:0017017">
    <property type="term" value="F:MAP kinase tyrosine/serine/threonine phosphatase activity"/>
    <property type="evidence" value="ECO:0007669"/>
    <property type="project" value="TreeGrafter"/>
</dbReference>
<dbReference type="Pfam" id="PF00782">
    <property type="entry name" value="DSPc"/>
    <property type="match status" value="1"/>
</dbReference>
<comment type="similarity">
    <text evidence="1">Belongs to the protein-tyrosine phosphatase family. Non-receptor class dual specificity subfamily.</text>
</comment>
<proteinExistence type="inferred from homology"/>
<dbReference type="PANTHER" id="PTHR10159:SF519">
    <property type="entry name" value="DUAL SPECIFICITY PROTEIN PHOSPHATASE MPK3"/>
    <property type="match status" value="1"/>
</dbReference>
<keyword evidence="5" id="KW-0732">Signal</keyword>
<feature type="signal peptide" evidence="5">
    <location>
        <begin position="1"/>
        <end position="18"/>
    </location>
</feature>
<evidence type="ECO:0000256" key="2">
    <source>
        <dbReference type="ARBA" id="ARBA00013064"/>
    </source>
</evidence>
<evidence type="ECO:0000313" key="7">
    <source>
        <dbReference type="Ensembl" id="ENSNMLP00000003109.1"/>
    </source>
</evidence>
<dbReference type="Gene3D" id="3.90.190.10">
    <property type="entry name" value="Protein tyrosine phosphatase superfamily"/>
    <property type="match status" value="1"/>
</dbReference>
<dbReference type="CDD" id="cd14498">
    <property type="entry name" value="DSP"/>
    <property type="match status" value="1"/>
</dbReference>
<dbReference type="GO" id="GO:0008330">
    <property type="term" value="F:protein tyrosine/threonine phosphatase activity"/>
    <property type="evidence" value="ECO:0007669"/>
    <property type="project" value="TreeGrafter"/>
</dbReference>
<dbReference type="InterPro" id="IPR000340">
    <property type="entry name" value="Dual-sp_phosphatase_cat-dom"/>
</dbReference>
<dbReference type="EC" id="3.1.3.48" evidence="2"/>
<dbReference type="Ensembl" id="ENSNMLT00000003574.1">
    <property type="protein sequence ID" value="ENSNMLP00000003109.1"/>
    <property type="gene ID" value="ENSNMLG00000002275.1"/>
</dbReference>
<organism evidence="7 8">
    <name type="scientific">Neogobius melanostomus</name>
    <name type="common">round goby</name>
    <dbReference type="NCBI Taxonomy" id="47308"/>
    <lineage>
        <taxon>Eukaryota</taxon>
        <taxon>Metazoa</taxon>
        <taxon>Chordata</taxon>
        <taxon>Craniata</taxon>
        <taxon>Vertebrata</taxon>
        <taxon>Euteleostomi</taxon>
        <taxon>Actinopterygii</taxon>
        <taxon>Neopterygii</taxon>
        <taxon>Teleostei</taxon>
        <taxon>Neoteleostei</taxon>
        <taxon>Acanthomorphata</taxon>
        <taxon>Gobiaria</taxon>
        <taxon>Gobiiformes</taxon>
        <taxon>Gobioidei</taxon>
        <taxon>Gobiidae</taxon>
        <taxon>Benthophilinae</taxon>
        <taxon>Neogobiini</taxon>
        <taxon>Neogobius</taxon>
    </lineage>
</organism>
<dbReference type="AlphaFoldDB" id="A0A8C6SB32"/>